<sequence>MFLDYKTKLPPLIRPPNFLHNKFLKFFFWEMKKGERECLSGRIINVFNWPWWLYLVRIVYKAGQERRLIH</sequence>
<name>A0A1T4U0F0_9BACT</name>
<protein>
    <submittedName>
        <fullName evidence="1">Uncharacterized protein</fullName>
    </submittedName>
</protein>
<evidence type="ECO:0000313" key="2">
    <source>
        <dbReference type="Proteomes" id="UP000190367"/>
    </source>
</evidence>
<dbReference type="STRING" id="634771.SAMN04488128_107223"/>
<dbReference type="Proteomes" id="UP000190367">
    <property type="component" value="Unassembled WGS sequence"/>
</dbReference>
<evidence type="ECO:0000313" key="1">
    <source>
        <dbReference type="EMBL" id="SKA46206.1"/>
    </source>
</evidence>
<dbReference type="EMBL" id="FUWZ01000007">
    <property type="protein sequence ID" value="SKA46206.1"/>
    <property type="molecule type" value="Genomic_DNA"/>
</dbReference>
<proteinExistence type="predicted"/>
<accession>A0A1T4U0F0</accession>
<reference evidence="2" key="1">
    <citation type="submission" date="2017-02" db="EMBL/GenBank/DDBJ databases">
        <authorList>
            <person name="Varghese N."/>
            <person name="Submissions S."/>
        </authorList>
    </citation>
    <scope>NUCLEOTIDE SEQUENCE [LARGE SCALE GENOMIC DNA]</scope>
    <source>
        <strain evidence="2">DSM 22224</strain>
    </source>
</reference>
<dbReference type="AlphaFoldDB" id="A0A1T4U0F0"/>
<keyword evidence="2" id="KW-1185">Reference proteome</keyword>
<gene>
    <name evidence="1" type="ORF">SAMN04488128_107223</name>
</gene>
<organism evidence="1 2">
    <name type="scientific">Chitinophaga eiseniae</name>
    <dbReference type="NCBI Taxonomy" id="634771"/>
    <lineage>
        <taxon>Bacteria</taxon>
        <taxon>Pseudomonadati</taxon>
        <taxon>Bacteroidota</taxon>
        <taxon>Chitinophagia</taxon>
        <taxon>Chitinophagales</taxon>
        <taxon>Chitinophagaceae</taxon>
        <taxon>Chitinophaga</taxon>
    </lineage>
</organism>